<keyword evidence="6" id="KW-1185">Reference proteome</keyword>
<evidence type="ECO:0000256" key="2">
    <source>
        <dbReference type="SAM" id="MobiDB-lite"/>
    </source>
</evidence>
<gene>
    <name evidence="5" type="ORF">P8A19_06770</name>
</gene>
<dbReference type="PANTHER" id="PTHR16943:SF8">
    <property type="entry name" value="2-METHYLCITRATE DEHYDRATASE"/>
    <property type="match status" value="1"/>
</dbReference>
<evidence type="ECO:0000259" key="3">
    <source>
        <dbReference type="Pfam" id="PF03972"/>
    </source>
</evidence>
<dbReference type="InterPro" id="IPR005656">
    <property type="entry name" value="MmgE_PrpD"/>
</dbReference>
<dbReference type="Proteomes" id="UP001235744">
    <property type="component" value="Chromosome"/>
</dbReference>
<dbReference type="InterPro" id="IPR042183">
    <property type="entry name" value="MmgE/PrpD_sf_1"/>
</dbReference>
<dbReference type="Gene3D" id="1.10.4100.10">
    <property type="entry name" value="2-methylcitrate dehydratase PrpD"/>
    <property type="match status" value="1"/>
</dbReference>
<accession>A0ABY9IIW1</accession>
<dbReference type="PANTHER" id="PTHR16943">
    <property type="entry name" value="2-METHYLCITRATE DEHYDRATASE-RELATED"/>
    <property type="match status" value="1"/>
</dbReference>
<evidence type="ECO:0000313" key="5">
    <source>
        <dbReference type="EMBL" id="WLQ55161.1"/>
    </source>
</evidence>
<feature type="compositionally biased region" description="Basic residues" evidence="2">
    <location>
        <begin position="42"/>
        <end position="58"/>
    </location>
</feature>
<feature type="region of interest" description="Disordered" evidence="2">
    <location>
        <begin position="1"/>
        <end position="63"/>
    </location>
</feature>
<organism evidence="5 6">
    <name type="scientific">Streptomyces poriferorum</name>
    <dbReference type="NCBI Taxonomy" id="2798799"/>
    <lineage>
        <taxon>Bacteria</taxon>
        <taxon>Bacillati</taxon>
        <taxon>Actinomycetota</taxon>
        <taxon>Actinomycetes</taxon>
        <taxon>Kitasatosporales</taxon>
        <taxon>Streptomycetaceae</taxon>
        <taxon>Streptomyces</taxon>
    </lineage>
</organism>
<dbReference type="InterPro" id="IPR045336">
    <property type="entry name" value="MmgE_PrpD_N"/>
</dbReference>
<evidence type="ECO:0000259" key="4">
    <source>
        <dbReference type="Pfam" id="PF19305"/>
    </source>
</evidence>
<dbReference type="InterPro" id="IPR036148">
    <property type="entry name" value="MmgE/PrpD_sf"/>
</dbReference>
<dbReference type="Pfam" id="PF03972">
    <property type="entry name" value="MmgE_PrpD_N"/>
    <property type="match status" value="1"/>
</dbReference>
<dbReference type="Gene3D" id="3.30.1330.120">
    <property type="entry name" value="2-methylcitrate dehydratase PrpD"/>
    <property type="match status" value="1"/>
</dbReference>
<feature type="domain" description="MmgE/PrpD N-terminal" evidence="3">
    <location>
        <begin position="72"/>
        <end position="309"/>
    </location>
</feature>
<dbReference type="Pfam" id="PF19305">
    <property type="entry name" value="MmgE_PrpD_C"/>
    <property type="match status" value="1"/>
</dbReference>
<feature type="compositionally biased region" description="Low complexity" evidence="2">
    <location>
        <begin position="9"/>
        <end position="40"/>
    </location>
</feature>
<dbReference type="SUPFAM" id="SSF103378">
    <property type="entry name" value="2-methylcitrate dehydratase PrpD"/>
    <property type="match status" value="1"/>
</dbReference>
<evidence type="ECO:0000313" key="6">
    <source>
        <dbReference type="Proteomes" id="UP001235744"/>
    </source>
</evidence>
<sequence length="526" mass="52974">MTDTGRPHTVPAVADPAVAEPAVADPPVAETATAEAIGPAHPHPHAHGPHGAGHGHSHTHPDDLAREPAAVQLARWAVELTPAKIPSVIRRALCRQLLDGLGCVLAAARGGQAAPALTVAAALGGPPEAVVPGLAAPVGAPAAALALGALVHALDCDDTHPGALVHATAAVLPALFASAAAARADGPALLTAAAAGYETALRVGLGAPYRFHARGVHATQVAAVFAAAVTSSVLQGRSAEVTAHALGIAGSSAGGLLEFLDTGSDTKSLHPGLAAHAGLLATRLAAAGAEGPSTVLEGRHGVYTALAGHTVTADEIVGDLGEMWHVSAVQSKLYPCCHLLHRTLDAAASLHARLIPYGGTSALASVVAEVPPGTEPVVCVPRPHRVAPRTAYEAKFSLPFSTALMLCDGTLSLAGYRADALLRPDVTTLAARVTHTVRAYDGPDAEAPGVLRALLHDGTALDVRIEGGPVRPPDTARVVAGFHANAGGESALTRELAERVLRLDREDGIDAVLALTSAILAAPPVL</sequence>
<proteinExistence type="inferred from homology"/>
<dbReference type="EMBL" id="CP120988">
    <property type="protein sequence ID" value="WLQ55161.1"/>
    <property type="molecule type" value="Genomic_DNA"/>
</dbReference>
<feature type="domain" description="MmgE/PrpD C-terminal" evidence="4">
    <location>
        <begin position="334"/>
        <end position="487"/>
    </location>
</feature>
<name>A0ABY9IIW1_9ACTN</name>
<dbReference type="RefSeq" id="WP_306106007.1">
    <property type="nucleotide sequence ID" value="NZ_CP120988.1"/>
</dbReference>
<dbReference type="InterPro" id="IPR042188">
    <property type="entry name" value="MmgE/PrpD_sf_2"/>
</dbReference>
<protein>
    <submittedName>
        <fullName evidence="5">MmgE/PrpD family protein</fullName>
    </submittedName>
</protein>
<comment type="similarity">
    <text evidence="1">Belongs to the PrpD family.</text>
</comment>
<dbReference type="InterPro" id="IPR045337">
    <property type="entry name" value="MmgE_PrpD_C"/>
</dbReference>
<reference evidence="5 6" key="1">
    <citation type="submission" date="2023-03" db="EMBL/GenBank/DDBJ databases">
        <title>Isolation and description of six Streptomyces strains from soil environments, able to metabolize different microbial glucans.</title>
        <authorList>
            <person name="Widen T."/>
            <person name="Larsbrink J."/>
        </authorList>
    </citation>
    <scope>NUCLEOTIDE SEQUENCE [LARGE SCALE GENOMIC DNA]</scope>
    <source>
        <strain evidence="5 6">Alt2</strain>
    </source>
</reference>
<evidence type="ECO:0000256" key="1">
    <source>
        <dbReference type="ARBA" id="ARBA00006174"/>
    </source>
</evidence>